<dbReference type="AlphaFoldDB" id="A0A243WCY3"/>
<dbReference type="Proteomes" id="UP000194873">
    <property type="component" value="Unassembled WGS sequence"/>
</dbReference>
<dbReference type="RefSeq" id="WP_086595056.1">
    <property type="nucleotide sequence ID" value="NZ_MTSE01000007.1"/>
</dbReference>
<reference evidence="2 3" key="1">
    <citation type="submission" date="2017-01" db="EMBL/GenBank/DDBJ databases">
        <title>A new Hymenobacter.</title>
        <authorList>
            <person name="Liang Y."/>
            <person name="Feng F."/>
        </authorList>
    </citation>
    <scope>NUCLEOTIDE SEQUENCE [LARGE SCALE GENOMIC DNA]</scope>
    <source>
        <strain evidence="2">MIMBbqt21</strain>
    </source>
</reference>
<evidence type="ECO:0000259" key="1">
    <source>
        <dbReference type="PROSITE" id="PS51186"/>
    </source>
</evidence>
<organism evidence="2 3">
    <name type="scientific">Hymenobacter crusticola</name>
    <dbReference type="NCBI Taxonomy" id="1770526"/>
    <lineage>
        <taxon>Bacteria</taxon>
        <taxon>Pseudomonadati</taxon>
        <taxon>Bacteroidota</taxon>
        <taxon>Cytophagia</taxon>
        <taxon>Cytophagales</taxon>
        <taxon>Hymenobacteraceae</taxon>
        <taxon>Hymenobacter</taxon>
    </lineage>
</organism>
<dbReference type="SUPFAM" id="SSF55729">
    <property type="entry name" value="Acyl-CoA N-acyltransferases (Nat)"/>
    <property type="match status" value="1"/>
</dbReference>
<dbReference type="Gene3D" id="3.40.630.30">
    <property type="match status" value="1"/>
</dbReference>
<dbReference type="OrthoDB" id="2350893at2"/>
<sequence>MIFSDRKLACQLERTEARANASIVEERARLFPESKAEWLEVAGAYAMFDGPESPLTQTFGLGVFDEITHQDLDKLEAFFKERNAPVFHEVSPMAPSSLLELLNERSYQPLEFTNVLYRDLTDGFEPQTPRNPLLKTRLIEAGEAALWARISAQGWSAETLDLSDFMLEFGQVTASSAGSFPFLAELDSEPIAAGGLFIYDGVALLAGASTVPEGRQQGAQMALLNARLQYAVDQGCTVAMIGALPGSQSQRNVEKNGFRIAYTRIKWQLRPAA</sequence>
<proteinExistence type="predicted"/>
<keyword evidence="3" id="KW-1185">Reference proteome</keyword>
<dbReference type="PROSITE" id="PS51186">
    <property type="entry name" value="GNAT"/>
    <property type="match status" value="1"/>
</dbReference>
<gene>
    <name evidence="2" type="ORF">BXP70_14590</name>
</gene>
<name>A0A243WCY3_9BACT</name>
<evidence type="ECO:0000313" key="2">
    <source>
        <dbReference type="EMBL" id="OUJ73296.1"/>
    </source>
</evidence>
<comment type="caution">
    <text evidence="2">The sequence shown here is derived from an EMBL/GenBank/DDBJ whole genome shotgun (WGS) entry which is preliminary data.</text>
</comment>
<dbReference type="EMBL" id="MTSE01000007">
    <property type="protein sequence ID" value="OUJ73296.1"/>
    <property type="molecule type" value="Genomic_DNA"/>
</dbReference>
<accession>A0A243WCY3</accession>
<dbReference type="InterPro" id="IPR016181">
    <property type="entry name" value="Acyl_CoA_acyltransferase"/>
</dbReference>
<feature type="domain" description="N-acetyltransferase" evidence="1">
    <location>
        <begin position="134"/>
        <end position="273"/>
    </location>
</feature>
<evidence type="ECO:0000313" key="3">
    <source>
        <dbReference type="Proteomes" id="UP000194873"/>
    </source>
</evidence>
<dbReference type="InterPro" id="IPR000182">
    <property type="entry name" value="GNAT_dom"/>
</dbReference>
<dbReference type="GO" id="GO:0016747">
    <property type="term" value="F:acyltransferase activity, transferring groups other than amino-acyl groups"/>
    <property type="evidence" value="ECO:0007669"/>
    <property type="project" value="InterPro"/>
</dbReference>
<protein>
    <recommendedName>
        <fullName evidence="1">N-acetyltransferase domain-containing protein</fullName>
    </recommendedName>
</protein>